<protein>
    <submittedName>
        <fullName evidence="1">Cyclopropane-fatty-acyl-phospholipid synthase</fullName>
    </submittedName>
</protein>
<dbReference type="EMBL" id="SMMG02000007">
    <property type="protein sequence ID" value="KAA3464865.1"/>
    <property type="molecule type" value="Genomic_DNA"/>
</dbReference>
<reference evidence="2" key="1">
    <citation type="journal article" date="2019" name="Plant Biotechnol. J.">
        <title>Genome sequencing of the Australian wild diploid species Gossypium australe highlights disease resistance and delayed gland morphogenesis.</title>
        <authorList>
            <person name="Cai Y."/>
            <person name="Cai X."/>
            <person name="Wang Q."/>
            <person name="Wang P."/>
            <person name="Zhang Y."/>
            <person name="Cai C."/>
            <person name="Xu Y."/>
            <person name="Wang K."/>
            <person name="Zhou Z."/>
            <person name="Wang C."/>
            <person name="Geng S."/>
            <person name="Li B."/>
            <person name="Dong Q."/>
            <person name="Hou Y."/>
            <person name="Wang H."/>
            <person name="Ai P."/>
            <person name="Liu Z."/>
            <person name="Yi F."/>
            <person name="Sun M."/>
            <person name="An G."/>
            <person name="Cheng J."/>
            <person name="Zhang Y."/>
            <person name="Shi Q."/>
            <person name="Xie Y."/>
            <person name="Shi X."/>
            <person name="Chang Y."/>
            <person name="Huang F."/>
            <person name="Chen Y."/>
            <person name="Hong S."/>
            <person name="Mi L."/>
            <person name="Sun Q."/>
            <person name="Zhang L."/>
            <person name="Zhou B."/>
            <person name="Peng R."/>
            <person name="Zhang X."/>
            <person name="Liu F."/>
        </authorList>
    </citation>
    <scope>NUCLEOTIDE SEQUENCE [LARGE SCALE GENOMIC DNA]</scope>
    <source>
        <strain evidence="2">cv. PA1801</strain>
    </source>
</reference>
<evidence type="ECO:0000313" key="2">
    <source>
        <dbReference type="Proteomes" id="UP000325315"/>
    </source>
</evidence>
<organism evidence="1 2">
    <name type="scientific">Gossypium australe</name>
    <dbReference type="NCBI Taxonomy" id="47621"/>
    <lineage>
        <taxon>Eukaryota</taxon>
        <taxon>Viridiplantae</taxon>
        <taxon>Streptophyta</taxon>
        <taxon>Embryophyta</taxon>
        <taxon>Tracheophyta</taxon>
        <taxon>Spermatophyta</taxon>
        <taxon>Magnoliopsida</taxon>
        <taxon>eudicotyledons</taxon>
        <taxon>Gunneridae</taxon>
        <taxon>Pentapetalae</taxon>
        <taxon>rosids</taxon>
        <taxon>malvids</taxon>
        <taxon>Malvales</taxon>
        <taxon>Malvaceae</taxon>
        <taxon>Malvoideae</taxon>
        <taxon>Gossypium</taxon>
    </lineage>
</organism>
<dbReference type="OrthoDB" id="1734132at2759"/>
<sequence>MNSFWWNKTNGKRGMHWCDWKVLSASKEEGGLGFRDLSSFNVTLLAKQGWRLLRYPNSLGNLPSFTWKSLWATKGLLLKGLGWRIGDGQKVSIWEDRWVPGVEILNCQNSSQNPRLVKVAELIDNNTRSWNEELILSTFAERKAESILSIPLSISPHEDFII</sequence>
<comment type="caution">
    <text evidence="1">The sequence shown here is derived from an EMBL/GenBank/DDBJ whole genome shotgun (WGS) entry which is preliminary data.</text>
</comment>
<evidence type="ECO:0000313" key="1">
    <source>
        <dbReference type="EMBL" id="KAA3464865.1"/>
    </source>
</evidence>
<accession>A0A5B6V6W7</accession>
<dbReference type="AlphaFoldDB" id="A0A5B6V6W7"/>
<name>A0A5B6V6W7_9ROSI</name>
<gene>
    <name evidence="1" type="ORF">EPI10_000087</name>
</gene>
<dbReference type="Proteomes" id="UP000325315">
    <property type="component" value="Unassembled WGS sequence"/>
</dbReference>
<keyword evidence="2" id="KW-1185">Reference proteome</keyword>
<proteinExistence type="predicted"/>